<protein>
    <recommendedName>
        <fullName evidence="3">Protein kinase-like domain</fullName>
    </recommendedName>
</protein>
<dbReference type="AlphaFoldDB" id="A0A0V0QM86"/>
<organism evidence="1 2">
    <name type="scientific">Pseudocohnilembus persalinus</name>
    <name type="common">Ciliate</name>
    <dbReference type="NCBI Taxonomy" id="266149"/>
    <lineage>
        <taxon>Eukaryota</taxon>
        <taxon>Sar</taxon>
        <taxon>Alveolata</taxon>
        <taxon>Ciliophora</taxon>
        <taxon>Intramacronucleata</taxon>
        <taxon>Oligohymenophorea</taxon>
        <taxon>Scuticociliatia</taxon>
        <taxon>Philasterida</taxon>
        <taxon>Pseudocohnilembidae</taxon>
        <taxon>Pseudocohnilembus</taxon>
    </lineage>
</organism>
<name>A0A0V0QM86_PSEPJ</name>
<proteinExistence type="predicted"/>
<gene>
    <name evidence="1" type="ORF">PPERSA_09240</name>
</gene>
<accession>A0A0V0QM86</accession>
<evidence type="ECO:0000313" key="1">
    <source>
        <dbReference type="EMBL" id="KRX03228.1"/>
    </source>
</evidence>
<sequence>MTYYPPLQKFNVTKNHESRILADIYSLGRIIQEICLASIYTYQKPYLSYKYPDFNSFKQEFFQNNSHSISKALNLIKIYYSKDIYEVIVMALKLSYSVNDIEKYVLRVKKNSNRKGFFDISYIIKQGNNQDINDMLYKEQQEQIQDIIILEILIKISDDINVSIIDLVQQLKDRNIIQNDSLKNIKNFLTEFQQQYQ</sequence>
<evidence type="ECO:0008006" key="3">
    <source>
        <dbReference type="Google" id="ProtNLM"/>
    </source>
</evidence>
<dbReference type="EMBL" id="LDAU01000140">
    <property type="protein sequence ID" value="KRX03228.1"/>
    <property type="molecule type" value="Genomic_DNA"/>
</dbReference>
<dbReference type="InParanoid" id="A0A0V0QM86"/>
<reference evidence="1 2" key="1">
    <citation type="journal article" date="2015" name="Sci. Rep.">
        <title>Genome of the facultative scuticociliatosis pathogen Pseudocohnilembus persalinus provides insight into its virulence through horizontal gene transfer.</title>
        <authorList>
            <person name="Xiong J."/>
            <person name="Wang G."/>
            <person name="Cheng J."/>
            <person name="Tian M."/>
            <person name="Pan X."/>
            <person name="Warren A."/>
            <person name="Jiang C."/>
            <person name="Yuan D."/>
            <person name="Miao W."/>
        </authorList>
    </citation>
    <scope>NUCLEOTIDE SEQUENCE [LARGE SCALE GENOMIC DNA]</scope>
    <source>
        <strain evidence="1">36N120E</strain>
    </source>
</reference>
<keyword evidence="2" id="KW-1185">Reference proteome</keyword>
<comment type="caution">
    <text evidence="1">The sequence shown here is derived from an EMBL/GenBank/DDBJ whole genome shotgun (WGS) entry which is preliminary data.</text>
</comment>
<dbReference type="Proteomes" id="UP000054937">
    <property type="component" value="Unassembled WGS sequence"/>
</dbReference>
<evidence type="ECO:0000313" key="2">
    <source>
        <dbReference type="Proteomes" id="UP000054937"/>
    </source>
</evidence>